<dbReference type="GO" id="GO:0005634">
    <property type="term" value="C:nucleus"/>
    <property type="evidence" value="ECO:0007669"/>
    <property type="project" value="TreeGrafter"/>
</dbReference>
<dbReference type="Pfam" id="PF10253">
    <property type="entry name" value="PRCC"/>
    <property type="match status" value="1"/>
</dbReference>
<accession>A0A2P5EZP7</accession>
<dbReference type="OrthoDB" id="206969at2759"/>
<evidence type="ECO:0000313" key="2">
    <source>
        <dbReference type="EMBL" id="PON91015.1"/>
    </source>
</evidence>
<evidence type="ECO:0000313" key="3">
    <source>
        <dbReference type="Proteomes" id="UP000237000"/>
    </source>
</evidence>
<gene>
    <name evidence="2" type="ORF">TorRG33x02_132330</name>
</gene>
<dbReference type="STRING" id="63057.A0A2P5EZP7"/>
<dbReference type="Proteomes" id="UP000237000">
    <property type="component" value="Unassembled WGS sequence"/>
</dbReference>
<feature type="compositionally biased region" description="Low complexity" evidence="1">
    <location>
        <begin position="32"/>
        <end position="43"/>
    </location>
</feature>
<dbReference type="AlphaFoldDB" id="A0A2P5EZP7"/>
<feature type="compositionally biased region" description="Polar residues" evidence="1">
    <location>
        <begin position="178"/>
        <end position="199"/>
    </location>
</feature>
<feature type="region of interest" description="Disordered" evidence="1">
    <location>
        <begin position="85"/>
        <end position="199"/>
    </location>
</feature>
<name>A0A2P5EZP7_TREOI</name>
<evidence type="ECO:0000256" key="1">
    <source>
        <dbReference type="SAM" id="MobiDB-lite"/>
    </source>
</evidence>
<dbReference type="EMBL" id="JXTC01000078">
    <property type="protein sequence ID" value="PON91015.1"/>
    <property type="molecule type" value="Genomic_DNA"/>
</dbReference>
<dbReference type="InterPro" id="IPR018800">
    <property type="entry name" value="PRCC"/>
</dbReference>
<protein>
    <submittedName>
        <fullName evidence="2">Proline-rich protein PRCC</fullName>
    </submittedName>
</protein>
<comment type="caution">
    <text evidence="2">The sequence shown here is derived from an EMBL/GenBank/DDBJ whole genome shotgun (WGS) entry which is preliminary data.</text>
</comment>
<dbReference type="InParanoid" id="A0A2P5EZP7"/>
<feature type="compositionally biased region" description="Pro residues" evidence="1">
    <location>
        <begin position="19"/>
        <end position="28"/>
    </location>
</feature>
<organism evidence="2 3">
    <name type="scientific">Trema orientale</name>
    <name type="common">Charcoal tree</name>
    <name type="synonym">Celtis orientalis</name>
    <dbReference type="NCBI Taxonomy" id="63057"/>
    <lineage>
        <taxon>Eukaryota</taxon>
        <taxon>Viridiplantae</taxon>
        <taxon>Streptophyta</taxon>
        <taxon>Embryophyta</taxon>
        <taxon>Tracheophyta</taxon>
        <taxon>Spermatophyta</taxon>
        <taxon>Magnoliopsida</taxon>
        <taxon>eudicotyledons</taxon>
        <taxon>Gunneridae</taxon>
        <taxon>Pentapetalae</taxon>
        <taxon>rosids</taxon>
        <taxon>fabids</taxon>
        <taxon>Rosales</taxon>
        <taxon>Cannabaceae</taxon>
        <taxon>Trema</taxon>
    </lineage>
</organism>
<dbReference type="PANTHER" id="PTHR13621:SF2">
    <property type="entry name" value="PROLINE-RICH PROTEIN PRCC"/>
    <property type="match status" value="1"/>
</dbReference>
<keyword evidence="3" id="KW-1185">Reference proteome</keyword>
<feature type="region of interest" description="Disordered" evidence="1">
    <location>
        <begin position="1"/>
        <end position="70"/>
    </location>
</feature>
<proteinExistence type="predicted"/>
<sequence length="391" mass="42330">MESLLANYASSEEEEEDQPPPPPPPPPKRTALSLPKSSSSFPKNPEKEADDLDFLETASESGGTVPKASSIFSTLPTTKRVVQFRPPVIPLPVNSREIDDDDEEKEKEKERERKRRRESESSSQTSSAKFFLSTLPAAKNSATLGALPSSGSGRRAVVETELSASNSGASGAEKDSVVDTSGGNDGNLDNSVSSQSGFDQNAGNNANYYSYENYELGADQNAGNYGYYENYNPGFDQSGSVGETGLGTSSGDGSSYGNSDGYGSYGDYGQYGNNWVDESVAAVPENSGVSHSGFKVSGKRGRNEVPTEIIEVKQDELIKNRPREDQVKLTGIAFGPSYQPVSTKGKPSKLHKRKHQIGSLYFDMKQKEMELSERRAKGFLTKAETQAKYGW</sequence>
<dbReference type="FunCoup" id="A0A2P5EZP7">
    <property type="interactions" value="2009"/>
</dbReference>
<dbReference type="PANTHER" id="PTHR13621">
    <property type="entry name" value="PROLINE-RICH PROTEIN PRCC"/>
    <property type="match status" value="1"/>
</dbReference>
<reference evidence="3" key="1">
    <citation type="submission" date="2016-06" db="EMBL/GenBank/DDBJ databases">
        <title>Parallel loss of symbiosis genes in relatives of nitrogen-fixing non-legume Parasponia.</title>
        <authorList>
            <person name="Van Velzen R."/>
            <person name="Holmer R."/>
            <person name="Bu F."/>
            <person name="Rutten L."/>
            <person name="Van Zeijl A."/>
            <person name="Liu W."/>
            <person name="Santuari L."/>
            <person name="Cao Q."/>
            <person name="Sharma T."/>
            <person name="Shen D."/>
            <person name="Roswanjaya Y."/>
            <person name="Wardhani T."/>
            <person name="Kalhor M.S."/>
            <person name="Jansen J."/>
            <person name="Van den Hoogen J."/>
            <person name="Gungor B."/>
            <person name="Hartog M."/>
            <person name="Hontelez J."/>
            <person name="Verver J."/>
            <person name="Yang W.-C."/>
            <person name="Schijlen E."/>
            <person name="Repin R."/>
            <person name="Schilthuizen M."/>
            <person name="Schranz E."/>
            <person name="Heidstra R."/>
            <person name="Miyata K."/>
            <person name="Fedorova E."/>
            <person name="Kohlen W."/>
            <person name="Bisseling T."/>
            <person name="Smit S."/>
            <person name="Geurts R."/>
        </authorList>
    </citation>
    <scope>NUCLEOTIDE SEQUENCE [LARGE SCALE GENOMIC DNA]</scope>
    <source>
        <strain evidence="3">cv. RG33-2</strain>
    </source>
</reference>